<reference evidence="3" key="1">
    <citation type="submission" date="2016-10" db="EMBL/GenBank/DDBJ databases">
        <authorList>
            <person name="Varghese N."/>
            <person name="Submissions S."/>
        </authorList>
    </citation>
    <scope>NUCLEOTIDE SEQUENCE [LARGE SCALE GENOMIC DNA]</scope>
    <source>
        <strain evidence="3">OR362-8,ATCC BAA-1266,JCM 13504</strain>
    </source>
</reference>
<sequence>MHLENSPAIASFMKNLLILPLLLSLLATRSGPTTYRLDPAASSLTWTGHAEVGAWAPQGSIRLREGSIVAEGQTVRAARVVVDMATISHDQAQLAEHLRGADFFDAAKYPTAVFELTEFKAGQARGTLTLKGQTKPVAFPAAVAAVPGGGLRLSGTATIDRTQFGINYNSTSFFQNLGSYAVRNDFQVTFDVMAR</sequence>
<feature type="domain" description="Lipid/polyisoprenoid-binding YceI-like" evidence="1">
    <location>
        <begin position="34"/>
        <end position="195"/>
    </location>
</feature>
<gene>
    <name evidence="2" type="ORF">SAMN04515668_3883</name>
</gene>
<dbReference type="PANTHER" id="PTHR34406:SF1">
    <property type="entry name" value="PROTEIN YCEI"/>
    <property type="match status" value="1"/>
</dbReference>
<dbReference type="SUPFAM" id="SSF101874">
    <property type="entry name" value="YceI-like"/>
    <property type="match status" value="1"/>
</dbReference>
<dbReference type="AlphaFoldDB" id="A0A1I6ATL6"/>
<proteinExistence type="predicted"/>
<evidence type="ECO:0000313" key="3">
    <source>
        <dbReference type="Proteomes" id="UP000199029"/>
    </source>
</evidence>
<dbReference type="OrthoDB" id="951410at2"/>
<dbReference type="EMBL" id="FOXS01000006">
    <property type="protein sequence ID" value="SFQ72022.1"/>
    <property type="molecule type" value="Genomic_DNA"/>
</dbReference>
<evidence type="ECO:0000313" key="2">
    <source>
        <dbReference type="EMBL" id="SFQ72022.1"/>
    </source>
</evidence>
<protein>
    <submittedName>
        <fullName evidence="2">Polyisoprenoid-binding protein YceI</fullName>
    </submittedName>
</protein>
<organism evidence="2 3">
    <name type="scientific">Hymenobacter arizonensis</name>
    <name type="common">Siccationidurans arizonensis</name>
    <dbReference type="NCBI Taxonomy" id="1227077"/>
    <lineage>
        <taxon>Bacteria</taxon>
        <taxon>Pseudomonadati</taxon>
        <taxon>Bacteroidota</taxon>
        <taxon>Cytophagia</taxon>
        <taxon>Cytophagales</taxon>
        <taxon>Hymenobacteraceae</taxon>
        <taxon>Hymenobacter</taxon>
    </lineage>
</organism>
<dbReference type="InterPro" id="IPR007372">
    <property type="entry name" value="Lipid/polyisoprenoid-bd_YceI"/>
</dbReference>
<dbReference type="InterPro" id="IPR036761">
    <property type="entry name" value="TTHA0802/YceI-like_sf"/>
</dbReference>
<dbReference type="Pfam" id="PF04264">
    <property type="entry name" value="YceI"/>
    <property type="match status" value="1"/>
</dbReference>
<dbReference type="Proteomes" id="UP000199029">
    <property type="component" value="Unassembled WGS sequence"/>
</dbReference>
<accession>A0A1I6ATL6</accession>
<evidence type="ECO:0000259" key="1">
    <source>
        <dbReference type="SMART" id="SM00867"/>
    </source>
</evidence>
<dbReference type="SMART" id="SM00867">
    <property type="entry name" value="YceI"/>
    <property type="match status" value="1"/>
</dbReference>
<dbReference type="Gene3D" id="2.40.128.110">
    <property type="entry name" value="Lipid/polyisoprenoid-binding, YceI-like"/>
    <property type="match status" value="1"/>
</dbReference>
<keyword evidence="3" id="KW-1185">Reference proteome</keyword>
<dbReference type="PANTHER" id="PTHR34406">
    <property type="entry name" value="PROTEIN YCEI"/>
    <property type="match status" value="1"/>
</dbReference>
<dbReference type="STRING" id="1227077.SAMN04515668_3883"/>
<name>A0A1I6ATL6_HYMAR</name>